<gene>
    <name evidence="1" type="ORF">US52_C0008G0005</name>
</gene>
<proteinExistence type="predicted"/>
<comment type="caution">
    <text evidence="1">The sequence shown here is derived from an EMBL/GenBank/DDBJ whole genome shotgun (WGS) entry which is preliminary data.</text>
</comment>
<accession>A0A0G0K666</accession>
<dbReference type="EMBL" id="LBTH01000008">
    <property type="protein sequence ID" value="KKQ36106.1"/>
    <property type="molecule type" value="Genomic_DNA"/>
</dbReference>
<protein>
    <submittedName>
        <fullName evidence="1">Uncharacterized protein</fullName>
    </submittedName>
</protein>
<evidence type="ECO:0000313" key="1">
    <source>
        <dbReference type="EMBL" id="KKQ36106.1"/>
    </source>
</evidence>
<dbReference type="AlphaFoldDB" id="A0A0G0K666"/>
<dbReference type="Proteomes" id="UP000034852">
    <property type="component" value="Unassembled WGS sequence"/>
</dbReference>
<sequence>MLQVQTELDQTRALLTGEEVKQKPASTYSSEILFQHHEDLPWLAQYFEQKFPQGSSTDYTCSLFFDEYTTNALAHIRESRGMIASLFDYYLVPQNRKDGIRPPAEFAPTFAGIMGEIATKTILEDLLAPLGVEFKIHYTDVYMDLGQATKKFTGETIDQSDLIIELMLKKALLPGDDYVENHNKIFLFLNPSLESYAKMGFSKKVLKLPLRNPYPTNREFGSNRLFRYILGMSKKHPDIVKDVRLLLKETDYYENFRDVILFYMNRVKQYSPDGAWKTLASLIMEYNSEPKEQILSKIPAADQG</sequence>
<evidence type="ECO:0000313" key="2">
    <source>
        <dbReference type="Proteomes" id="UP000034852"/>
    </source>
</evidence>
<name>A0A0G0K666_9BACT</name>
<reference evidence="1 2" key="1">
    <citation type="journal article" date="2015" name="Nature">
        <title>rRNA introns, odd ribosomes, and small enigmatic genomes across a large radiation of phyla.</title>
        <authorList>
            <person name="Brown C.T."/>
            <person name="Hug L.A."/>
            <person name="Thomas B.C."/>
            <person name="Sharon I."/>
            <person name="Castelle C.J."/>
            <person name="Singh A."/>
            <person name="Wilkins M.J."/>
            <person name="Williams K.H."/>
            <person name="Banfield J.F."/>
        </authorList>
    </citation>
    <scope>NUCLEOTIDE SEQUENCE [LARGE SCALE GENOMIC DNA]</scope>
</reference>
<organism evidence="1 2">
    <name type="scientific">candidate division WS6 bacterium GW2011_GWA2_37_6</name>
    <dbReference type="NCBI Taxonomy" id="1619087"/>
    <lineage>
        <taxon>Bacteria</taxon>
        <taxon>Candidatus Dojkabacteria</taxon>
    </lineage>
</organism>